<evidence type="ECO:0000313" key="7">
    <source>
        <dbReference type="EMBL" id="KAG5531143.1"/>
    </source>
</evidence>
<dbReference type="PANTHER" id="PTHR31232:SF155">
    <property type="entry name" value="PLANT SELF-INCOMPATIBILITY PROTEIN S1 FAMILY"/>
    <property type="match status" value="1"/>
</dbReference>
<keyword evidence="8" id="KW-1185">Reference proteome</keyword>
<dbReference type="Proteomes" id="UP000823749">
    <property type="component" value="Chromosome 9"/>
</dbReference>
<evidence type="ECO:0000256" key="6">
    <source>
        <dbReference type="SAM" id="SignalP"/>
    </source>
</evidence>
<accession>A0AAV6IR14</accession>
<dbReference type="Pfam" id="PF05938">
    <property type="entry name" value="Self-incomp_S1"/>
    <property type="match status" value="1"/>
</dbReference>
<dbReference type="AlphaFoldDB" id="A0AAV6IR14"/>
<dbReference type="SUPFAM" id="SSF102405">
    <property type="entry name" value="MCP/YpsA-like"/>
    <property type="match status" value="1"/>
</dbReference>
<keyword evidence="4" id="KW-0964">Secreted</keyword>
<proteinExistence type="inferred from homology"/>
<dbReference type="InterPro" id="IPR031100">
    <property type="entry name" value="LOG_fam"/>
</dbReference>
<name>A0AAV6IR14_9ERIC</name>
<feature type="chain" id="PRO_5043383606" description="Cytokinin riboside 5'-monophosphate phosphoribohydrolase" evidence="6">
    <location>
        <begin position="22"/>
        <end position="321"/>
    </location>
</feature>
<dbReference type="GO" id="GO:0005576">
    <property type="term" value="C:extracellular region"/>
    <property type="evidence" value="ECO:0007669"/>
    <property type="project" value="UniProtKB-SubCell"/>
</dbReference>
<evidence type="ECO:0000313" key="8">
    <source>
        <dbReference type="Proteomes" id="UP000823749"/>
    </source>
</evidence>
<evidence type="ECO:0008006" key="9">
    <source>
        <dbReference type="Google" id="ProtNLM"/>
    </source>
</evidence>
<keyword evidence="3" id="KW-0713">Self-incompatibility</keyword>
<comment type="subcellular location">
    <subcellularLocation>
        <location evidence="1">Secreted</location>
    </subcellularLocation>
</comment>
<evidence type="ECO:0000256" key="1">
    <source>
        <dbReference type="ARBA" id="ARBA00004613"/>
    </source>
</evidence>
<dbReference type="EMBL" id="JACTNZ010000009">
    <property type="protein sequence ID" value="KAG5531143.1"/>
    <property type="molecule type" value="Genomic_DNA"/>
</dbReference>
<dbReference type="GO" id="GO:0060320">
    <property type="term" value="P:rejection of self pollen"/>
    <property type="evidence" value="ECO:0007669"/>
    <property type="project" value="UniProtKB-KW"/>
</dbReference>
<feature type="signal peptide" evidence="6">
    <location>
        <begin position="1"/>
        <end position="21"/>
    </location>
</feature>
<dbReference type="PANTHER" id="PTHR31232">
    <property type="match status" value="1"/>
</dbReference>
<gene>
    <name evidence="7" type="ORF">RHGRI_025933</name>
</gene>
<comment type="similarity">
    <text evidence="2">Belongs to the plant self-incompatibility (S1) protein family.</text>
</comment>
<dbReference type="Pfam" id="PF03641">
    <property type="entry name" value="Lysine_decarbox"/>
    <property type="match status" value="1"/>
</dbReference>
<protein>
    <recommendedName>
        <fullName evidence="9">Cytokinin riboside 5'-monophosphate phosphoribohydrolase</fullName>
    </recommendedName>
</protein>
<evidence type="ECO:0000256" key="3">
    <source>
        <dbReference type="ARBA" id="ARBA00022471"/>
    </source>
</evidence>
<comment type="caution">
    <text evidence="7">The sequence shown here is derived from an EMBL/GenBank/DDBJ whole genome shotgun (WGS) entry which is preliminary data.</text>
</comment>
<dbReference type="Gene3D" id="3.40.50.450">
    <property type="match status" value="1"/>
</dbReference>
<organism evidence="7 8">
    <name type="scientific">Rhododendron griersonianum</name>
    <dbReference type="NCBI Taxonomy" id="479676"/>
    <lineage>
        <taxon>Eukaryota</taxon>
        <taxon>Viridiplantae</taxon>
        <taxon>Streptophyta</taxon>
        <taxon>Embryophyta</taxon>
        <taxon>Tracheophyta</taxon>
        <taxon>Spermatophyta</taxon>
        <taxon>Magnoliopsida</taxon>
        <taxon>eudicotyledons</taxon>
        <taxon>Gunneridae</taxon>
        <taxon>Pentapetalae</taxon>
        <taxon>asterids</taxon>
        <taxon>Ericales</taxon>
        <taxon>Ericaceae</taxon>
        <taxon>Ericoideae</taxon>
        <taxon>Rhodoreae</taxon>
        <taxon>Rhododendron</taxon>
    </lineage>
</organism>
<keyword evidence="5 6" id="KW-0732">Signal</keyword>
<dbReference type="InterPro" id="IPR010264">
    <property type="entry name" value="Self-incomp_S1"/>
</dbReference>
<evidence type="ECO:0000256" key="5">
    <source>
        <dbReference type="ARBA" id="ARBA00022729"/>
    </source>
</evidence>
<reference evidence="7" key="1">
    <citation type="submission" date="2020-08" db="EMBL/GenBank/DDBJ databases">
        <title>Plant Genome Project.</title>
        <authorList>
            <person name="Zhang R.-G."/>
        </authorList>
    </citation>
    <scope>NUCLEOTIDE SEQUENCE</scope>
    <source>
        <strain evidence="7">WSP0</strain>
        <tissue evidence="7">Leaf</tissue>
    </source>
</reference>
<evidence type="ECO:0000256" key="4">
    <source>
        <dbReference type="ARBA" id="ARBA00022525"/>
    </source>
</evidence>
<sequence>MIRIFLHLLVITLIFVPSALSILHVQMRVISGIPNNPNPLRLQCKSGDDDLGMHELKTGEALDWHFRINIFGRTIFFCHFYWGAKDQVFDVFNTHMDIKDCLPSKVKHRDYSCYWLAKPDGFYISNGEKMWKKMHDWPVYPLISGHQLWAEFDWVYQGKYGGCLSNAYNANERTCSMKEGQKWDPVSQVGLGEGTHRETSASVGGLSILKAHWLFPAHHSSVLPMVLEFKHLVIEFAATGNYCQVLGMYINETLYYDLHNLYALPSGYGTVEEVLEMLTWSQLGIHKEPIGLLNVDGYYNSLLALFDNGVEEGYLMTLKDI</sequence>
<evidence type="ECO:0000256" key="2">
    <source>
        <dbReference type="ARBA" id="ARBA00005581"/>
    </source>
</evidence>